<accession>A0ABV3XHL9</accession>
<dbReference type="SUPFAM" id="SSF54427">
    <property type="entry name" value="NTF2-like"/>
    <property type="match status" value="1"/>
</dbReference>
<organism evidence="2 3">
    <name type="scientific">Geodermatophilus maliterrae</name>
    <dbReference type="NCBI Taxonomy" id="3162531"/>
    <lineage>
        <taxon>Bacteria</taxon>
        <taxon>Bacillati</taxon>
        <taxon>Actinomycetota</taxon>
        <taxon>Actinomycetes</taxon>
        <taxon>Geodermatophilales</taxon>
        <taxon>Geodermatophilaceae</taxon>
        <taxon>Geodermatophilus</taxon>
    </lineage>
</organism>
<dbReference type="RefSeq" id="WP_369208538.1">
    <property type="nucleotide sequence ID" value="NZ_JBFNXQ010000058.1"/>
</dbReference>
<reference evidence="2 3" key="1">
    <citation type="submission" date="2024-06" db="EMBL/GenBank/DDBJ databases">
        <title>Draft genome sequence of Geodermatophilus badlandi, a novel member of the Geodermatophilaceae isolated from badland sedimentary rocks in the Red desert, Wyoming, USA.</title>
        <authorList>
            <person name="Ben Tekaya S."/>
            <person name="Nouioui I."/>
            <person name="Flores G.M."/>
            <person name="Shaal M.N."/>
            <person name="Bredoire F."/>
            <person name="Basile F."/>
            <person name="Van Diepen L."/>
            <person name="Ward N.L."/>
        </authorList>
    </citation>
    <scope>NUCLEOTIDE SEQUENCE [LARGE SCALE GENOMIC DNA]</scope>
    <source>
        <strain evidence="2 3">WL48A</strain>
    </source>
</reference>
<dbReference type="Gene3D" id="3.10.450.50">
    <property type="match status" value="1"/>
</dbReference>
<evidence type="ECO:0000313" key="3">
    <source>
        <dbReference type="Proteomes" id="UP001560045"/>
    </source>
</evidence>
<comment type="caution">
    <text evidence="2">The sequence shown here is derived from an EMBL/GenBank/DDBJ whole genome shotgun (WGS) entry which is preliminary data.</text>
</comment>
<dbReference type="Pfam" id="PF12680">
    <property type="entry name" value="SnoaL_2"/>
    <property type="match status" value="1"/>
</dbReference>
<dbReference type="InterPro" id="IPR032710">
    <property type="entry name" value="NTF2-like_dom_sf"/>
</dbReference>
<dbReference type="EMBL" id="JBFNXQ010000058">
    <property type="protein sequence ID" value="MEX5720074.1"/>
    <property type="molecule type" value="Genomic_DNA"/>
</dbReference>
<feature type="domain" description="SnoaL-like" evidence="1">
    <location>
        <begin position="8"/>
        <end position="106"/>
    </location>
</feature>
<dbReference type="Proteomes" id="UP001560045">
    <property type="component" value="Unassembled WGS sequence"/>
</dbReference>
<evidence type="ECO:0000313" key="2">
    <source>
        <dbReference type="EMBL" id="MEX5720074.1"/>
    </source>
</evidence>
<proteinExistence type="predicted"/>
<protein>
    <submittedName>
        <fullName evidence="2">Nuclear transport factor 2 family protein</fullName>
    </submittedName>
</protein>
<name>A0ABV3XHL9_9ACTN</name>
<sequence>MSSSTRGVAEAFSGHRFTDAYPALADDVRWDLVGQDTLVGRQAVVDACEGTLAELGEGAAEFERFVVAGDGDVVAVDTVTRYVGVDGRTGRVSSCDVYEFRDGRVATIRSYAVELPPESAQA</sequence>
<keyword evidence="3" id="KW-1185">Reference proteome</keyword>
<dbReference type="InterPro" id="IPR037401">
    <property type="entry name" value="SnoaL-like"/>
</dbReference>
<evidence type="ECO:0000259" key="1">
    <source>
        <dbReference type="Pfam" id="PF12680"/>
    </source>
</evidence>
<gene>
    <name evidence="2" type="ORF">ABQ292_17050</name>
</gene>